<keyword evidence="2" id="KW-0547">Nucleotide-binding</keyword>
<dbReference type="PRINTS" id="PR00301">
    <property type="entry name" value="HEATSHOCK70"/>
</dbReference>
<comment type="caution">
    <text evidence="8">The sequence shown here is derived from an EMBL/GenBank/DDBJ whole genome shotgun (WGS) entry which is preliminary data.</text>
</comment>
<protein>
    <submittedName>
        <fullName evidence="8">Hsp70 protein</fullName>
    </submittedName>
</protein>
<dbReference type="PANTHER" id="PTHR42749:SF1">
    <property type="entry name" value="CELL SHAPE-DETERMINING PROTEIN MREB"/>
    <property type="match status" value="1"/>
</dbReference>
<evidence type="ECO:0000256" key="5">
    <source>
        <dbReference type="ARBA" id="ARBA00023186"/>
    </source>
</evidence>
<dbReference type="InterPro" id="IPR043129">
    <property type="entry name" value="ATPase_NBD"/>
</dbReference>
<keyword evidence="9" id="KW-1185">Reference proteome</keyword>
<evidence type="ECO:0000259" key="7">
    <source>
        <dbReference type="Pfam" id="PF18559"/>
    </source>
</evidence>
<dbReference type="InterPro" id="IPR013126">
    <property type="entry name" value="Hsp_70_fam"/>
</dbReference>
<dbReference type="Gene3D" id="3.30.420.40">
    <property type="match status" value="2"/>
</dbReference>
<dbReference type="GO" id="GO:0005524">
    <property type="term" value="F:ATP binding"/>
    <property type="evidence" value="ECO:0007669"/>
    <property type="project" value="UniProtKB-KW"/>
</dbReference>
<dbReference type="GO" id="GO:0140662">
    <property type="term" value="F:ATP-dependent protein folding chaperone"/>
    <property type="evidence" value="ECO:0007669"/>
    <property type="project" value="InterPro"/>
</dbReference>
<evidence type="ECO:0000313" key="8">
    <source>
        <dbReference type="EMBL" id="TWG08580.1"/>
    </source>
</evidence>
<organism evidence="8 9">
    <name type="scientific">Saccharopolyspora dendranthemae</name>
    <dbReference type="NCBI Taxonomy" id="1181886"/>
    <lineage>
        <taxon>Bacteria</taxon>
        <taxon>Bacillati</taxon>
        <taxon>Actinomycetota</taxon>
        <taxon>Actinomycetes</taxon>
        <taxon>Pseudonocardiales</taxon>
        <taxon>Pseudonocardiaceae</taxon>
        <taxon>Saccharopolyspora</taxon>
    </lineage>
</organism>
<dbReference type="AlphaFoldDB" id="A0A561VAG5"/>
<evidence type="ECO:0000256" key="3">
    <source>
        <dbReference type="ARBA" id="ARBA00022840"/>
    </source>
</evidence>
<dbReference type="EMBL" id="VIWX01000001">
    <property type="protein sequence ID" value="TWG08580.1"/>
    <property type="molecule type" value="Genomic_DNA"/>
</dbReference>
<evidence type="ECO:0000313" key="9">
    <source>
        <dbReference type="Proteomes" id="UP000316184"/>
    </source>
</evidence>
<dbReference type="Pfam" id="PF00012">
    <property type="entry name" value="HSP70"/>
    <property type="match status" value="1"/>
</dbReference>
<evidence type="ECO:0000256" key="4">
    <source>
        <dbReference type="ARBA" id="ARBA00023016"/>
    </source>
</evidence>
<name>A0A561VAG5_9PSEU</name>
<dbReference type="PANTHER" id="PTHR42749">
    <property type="entry name" value="CELL SHAPE-DETERMINING PROTEIN MREB"/>
    <property type="match status" value="1"/>
</dbReference>
<keyword evidence="4" id="KW-0346">Stress response</keyword>
<keyword evidence="3" id="KW-0067">ATP-binding</keyword>
<evidence type="ECO:0000256" key="1">
    <source>
        <dbReference type="ARBA" id="ARBA00007381"/>
    </source>
</evidence>
<dbReference type="SUPFAM" id="SSF53067">
    <property type="entry name" value="Actin-like ATPase domain"/>
    <property type="match status" value="2"/>
</dbReference>
<gene>
    <name evidence="8" type="ORF">FHU35_111199</name>
</gene>
<accession>A0A561VAG5</accession>
<feature type="domain" description="ExoP galactose-binding-like" evidence="7">
    <location>
        <begin position="471"/>
        <end position="592"/>
    </location>
</feature>
<reference evidence="8 9" key="1">
    <citation type="submission" date="2019-06" db="EMBL/GenBank/DDBJ databases">
        <title>Sequencing the genomes of 1000 actinobacteria strains.</title>
        <authorList>
            <person name="Klenk H.-P."/>
        </authorList>
    </citation>
    <scope>NUCLEOTIDE SEQUENCE [LARGE SCALE GENOMIC DNA]</scope>
    <source>
        <strain evidence="8 9">DSM 46699</strain>
    </source>
</reference>
<feature type="region of interest" description="Disordered" evidence="6">
    <location>
        <begin position="346"/>
        <end position="373"/>
    </location>
</feature>
<keyword evidence="5" id="KW-0143">Chaperone</keyword>
<proteinExistence type="inferred from homology"/>
<sequence length="607" mass="64296">MRYGVGIDLGTSFTSAAVSGPGGTHMVSLSSEVVVPSVAHPAPDGALLTGESALGAVSDSAQVARNFKRRLGDPTPLVLGGSAYSPAALMAAQLRDVLDTVTREMGAAPESVALTYPAIWGPYRQEHFTEVPRLAGVEDFRLITEPEAAATHYSTERRLDDGEVVAVYDLGGGTFDTTILRMRAGRMEILGTPEGIEHLGGIDFDEALLAHIDQRLDGAISRLDVTDPRSASALATIQAMSVRAKEELSTEPDVNLTIPLPSGPRGVTITRLEFNEMIRPSVQLTTEALHRTTASAGIRAEDLSAVLLAGGSSRVPLVAQMLSQEFNKPVRVTLHPKFTVALGAARTATQPRPAPAPDVSPESAASQSVPEQPARKRKGWLVPVIAAATALVIGVGVTIFATTGGGESDAPGGALAEKPAPPDGPVRVFAGKALEPFAGYLGSDVNWGGSYIFDEVTEQGTVIKAASDPANNGLRVSWMENKPAQVYLQTDSPRNPLDLTAYSENGGALVFDAIVHTPPTGDTTKIGMHCEFPCRSEVPAAQLFRNLQPEHRATVKIPLSCFVSGGLDPRRVNTPFLVWSQRRMDITFTDVRVEAQVPDATPCEAVR</sequence>
<dbReference type="Gene3D" id="3.90.640.10">
    <property type="entry name" value="Actin, Chain A, domain 4"/>
    <property type="match status" value="1"/>
</dbReference>
<dbReference type="PROSITE" id="PS00329">
    <property type="entry name" value="HSP70_2"/>
    <property type="match status" value="1"/>
</dbReference>
<comment type="similarity">
    <text evidence="1">Belongs to the heat shock protein 70 family.</text>
</comment>
<dbReference type="RefSeq" id="WP_246110091.1">
    <property type="nucleotide sequence ID" value="NZ_VIWX01000001.1"/>
</dbReference>
<dbReference type="Gene3D" id="2.60.120.430">
    <property type="entry name" value="Galactose-binding lectin"/>
    <property type="match status" value="1"/>
</dbReference>
<dbReference type="InterPro" id="IPR041443">
    <property type="entry name" value="Exop_C"/>
</dbReference>
<evidence type="ECO:0000256" key="6">
    <source>
        <dbReference type="SAM" id="MobiDB-lite"/>
    </source>
</evidence>
<dbReference type="PROSITE" id="PS01036">
    <property type="entry name" value="HSP70_3"/>
    <property type="match status" value="1"/>
</dbReference>
<dbReference type="InterPro" id="IPR018181">
    <property type="entry name" value="Heat_shock_70_CS"/>
</dbReference>
<dbReference type="Pfam" id="PF18559">
    <property type="entry name" value="Exop_C"/>
    <property type="match status" value="1"/>
</dbReference>
<dbReference type="Proteomes" id="UP000316184">
    <property type="component" value="Unassembled WGS sequence"/>
</dbReference>
<evidence type="ECO:0000256" key="2">
    <source>
        <dbReference type="ARBA" id="ARBA00022741"/>
    </source>
</evidence>